<organism evidence="1 2">
    <name type="scientific">Asparagus officinalis</name>
    <name type="common">Garden asparagus</name>
    <dbReference type="NCBI Taxonomy" id="4686"/>
    <lineage>
        <taxon>Eukaryota</taxon>
        <taxon>Viridiplantae</taxon>
        <taxon>Streptophyta</taxon>
        <taxon>Embryophyta</taxon>
        <taxon>Tracheophyta</taxon>
        <taxon>Spermatophyta</taxon>
        <taxon>Magnoliopsida</taxon>
        <taxon>Liliopsida</taxon>
        <taxon>Asparagales</taxon>
        <taxon>Asparagaceae</taxon>
        <taxon>Asparagoideae</taxon>
        <taxon>Asparagus</taxon>
    </lineage>
</organism>
<dbReference type="Proteomes" id="UP000243459">
    <property type="component" value="Chromosome 1"/>
</dbReference>
<dbReference type="EMBL" id="CM007381">
    <property type="protein sequence ID" value="ONK81689.1"/>
    <property type="molecule type" value="Genomic_DNA"/>
</dbReference>
<dbReference type="Gramene" id="ONK81689">
    <property type="protein sequence ID" value="ONK81689"/>
    <property type="gene ID" value="A4U43_C01F31880"/>
</dbReference>
<protein>
    <submittedName>
        <fullName evidence="1">Uncharacterized protein</fullName>
    </submittedName>
</protein>
<sequence>MSALAAEPLLARGASLSTVFVKAMLLLIPHPSMGHSLGEICLRLSISRELPRETQRLMTEVKAISLLLQHHWLRVSHKL</sequence>
<reference evidence="2" key="1">
    <citation type="journal article" date="2017" name="Nat. Commun.">
        <title>The asparagus genome sheds light on the origin and evolution of a young Y chromosome.</title>
        <authorList>
            <person name="Harkess A."/>
            <person name="Zhou J."/>
            <person name="Xu C."/>
            <person name="Bowers J.E."/>
            <person name="Van der Hulst R."/>
            <person name="Ayyampalayam S."/>
            <person name="Mercati F."/>
            <person name="Riccardi P."/>
            <person name="McKain M.R."/>
            <person name="Kakrana A."/>
            <person name="Tang H."/>
            <person name="Ray J."/>
            <person name="Groenendijk J."/>
            <person name="Arikit S."/>
            <person name="Mathioni S.M."/>
            <person name="Nakano M."/>
            <person name="Shan H."/>
            <person name="Telgmann-Rauber A."/>
            <person name="Kanno A."/>
            <person name="Yue Z."/>
            <person name="Chen H."/>
            <person name="Li W."/>
            <person name="Chen Y."/>
            <person name="Xu X."/>
            <person name="Zhang Y."/>
            <person name="Luo S."/>
            <person name="Chen H."/>
            <person name="Gao J."/>
            <person name="Mao Z."/>
            <person name="Pires J.C."/>
            <person name="Luo M."/>
            <person name="Kudrna D."/>
            <person name="Wing R.A."/>
            <person name="Meyers B.C."/>
            <person name="Yi K."/>
            <person name="Kong H."/>
            <person name="Lavrijsen P."/>
            <person name="Sunseri F."/>
            <person name="Falavigna A."/>
            <person name="Ye Y."/>
            <person name="Leebens-Mack J.H."/>
            <person name="Chen G."/>
        </authorList>
    </citation>
    <scope>NUCLEOTIDE SEQUENCE [LARGE SCALE GENOMIC DNA]</scope>
    <source>
        <strain evidence="2">cv. DH0086</strain>
    </source>
</reference>
<dbReference type="AlphaFoldDB" id="A0A5P1FWK5"/>
<evidence type="ECO:0000313" key="1">
    <source>
        <dbReference type="EMBL" id="ONK81689.1"/>
    </source>
</evidence>
<name>A0A5P1FWK5_ASPOF</name>
<proteinExistence type="predicted"/>
<keyword evidence="2" id="KW-1185">Reference proteome</keyword>
<gene>
    <name evidence="1" type="ORF">A4U43_C01F31880</name>
</gene>
<accession>A0A5P1FWK5</accession>
<evidence type="ECO:0000313" key="2">
    <source>
        <dbReference type="Proteomes" id="UP000243459"/>
    </source>
</evidence>